<dbReference type="InterPro" id="IPR016181">
    <property type="entry name" value="Acyl_CoA_acyltransferase"/>
</dbReference>
<evidence type="ECO:0000313" key="1">
    <source>
        <dbReference type="EMBL" id="OAQ30002.1"/>
    </source>
</evidence>
<dbReference type="Gene3D" id="3.40.630.30">
    <property type="match status" value="1"/>
</dbReference>
<evidence type="ECO:0008006" key="3">
    <source>
        <dbReference type="Google" id="ProtNLM"/>
    </source>
</evidence>
<name>A0A197JXF2_9FUNG</name>
<sequence>MDPILFPTRQSTITLQDITVDNWQHIVHLVVNKDQLTLVPPNVESLCEHQFFLPHSIVKAIYADSTPVGYLRVQQAQEACAPATVSATTISTDQISTLSGTYQMKCFMIDKACQGLGFGTKALIQLQGQLLALSTTPASLEDKAVTNSLTTTTIRVLTAPFATVHSDDSPEHFFASVGFIKDATGKEMVWASRP</sequence>
<dbReference type="AlphaFoldDB" id="A0A197JXF2"/>
<dbReference type="Proteomes" id="UP000078512">
    <property type="component" value="Unassembled WGS sequence"/>
</dbReference>
<dbReference type="OrthoDB" id="4216009at2759"/>
<dbReference type="EMBL" id="KV442037">
    <property type="protein sequence ID" value="OAQ30002.1"/>
    <property type="molecule type" value="Genomic_DNA"/>
</dbReference>
<dbReference type="SUPFAM" id="SSF55729">
    <property type="entry name" value="Acyl-CoA N-acyltransferases (Nat)"/>
    <property type="match status" value="1"/>
</dbReference>
<evidence type="ECO:0000313" key="2">
    <source>
        <dbReference type="Proteomes" id="UP000078512"/>
    </source>
</evidence>
<keyword evidence="2" id="KW-1185">Reference proteome</keyword>
<gene>
    <name evidence="1" type="ORF">K457DRAFT_137131</name>
</gene>
<organism evidence="1 2">
    <name type="scientific">Linnemannia elongata AG-77</name>
    <dbReference type="NCBI Taxonomy" id="1314771"/>
    <lineage>
        <taxon>Eukaryota</taxon>
        <taxon>Fungi</taxon>
        <taxon>Fungi incertae sedis</taxon>
        <taxon>Mucoromycota</taxon>
        <taxon>Mortierellomycotina</taxon>
        <taxon>Mortierellomycetes</taxon>
        <taxon>Mortierellales</taxon>
        <taxon>Mortierellaceae</taxon>
        <taxon>Linnemannia</taxon>
    </lineage>
</organism>
<proteinExistence type="predicted"/>
<accession>A0A197JXF2</accession>
<reference evidence="1 2" key="1">
    <citation type="submission" date="2016-05" db="EMBL/GenBank/DDBJ databases">
        <title>Genome sequencing reveals origins of a unique bacterial endosymbiosis in the earliest lineages of terrestrial Fungi.</title>
        <authorList>
            <consortium name="DOE Joint Genome Institute"/>
            <person name="Uehling J."/>
            <person name="Gryganskyi A."/>
            <person name="Hameed K."/>
            <person name="Tschaplinski T."/>
            <person name="Misztal P."/>
            <person name="Wu S."/>
            <person name="Desiro A."/>
            <person name="Vande Pol N."/>
            <person name="Du Z.-Y."/>
            <person name="Zienkiewicz A."/>
            <person name="Zienkiewicz K."/>
            <person name="Morin E."/>
            <person name="Tisserant E."/>
            <person name="Splivallo R."/>
            <person name="Hainaut M."/>
            <person name="Henrissat B."/>
            <person name="Ohm R."/>
            <person name="Kuo A."/>
            <person name="Yan J."/>
            <person name="Lipzen A."/>
            <person name="Nolan M."/>
            <person name="Labutti K."/>
            <person name="Barry K."/>
            <person name="Goldstein A."/>
            <person name="Labbe J."/>
            <person name="Schadt C."/>
            <person name="Tuskan G."/>
            <person name="Grigoriev I."/>
            <person name="Martin F."/>
            <person name="Vilgalys R."/>
            <person name="Bonito G."/>
        </authorList>
    </citation>
    <scope>NUCLEOTIDE SEQUENCE [LARGE SCALE GENOMIC DNA]</scope>
    <source>
        <strain evidence="1 2">AG-77</strain>
    </source>
</reference>
<protein>
    <recommendedName>
        <fullName evidence="3">N-acetyltransferase domain-containing protein</fullName>
    </recommendedName>
</protein>